<keyword evidence="3" id="KW-1185">Reference proteome</keyword>
<dbReference type="Proteomes" id="UP000823521">
    <property type="component" value="Unassembled WGS sequence"/>
</dbReference>
<comment type="caution">
    <text evidence="2">The sequence shown here is derived from an EMBL/GenBank/DDBJ whole genome shotgun (WGS) entry which is preliminary data.</text>
</comment>
<evidence type="ECO:0000256" key="1">
    <source>
        <dbReference type="SAM" id="Phobius"/>
    </source>
</evidence>
<evidence type="ECO:0000313" key="2">
    <source>
        <dbReference type="EMBL" id="MBO4210068.1"/>
    </source>
</evidence>
<name>A0ABS3VZY3_MICEH</name>
<feature type="transmembrane region" description="Helical" evidence="1">
    <location>
        <begin position="12"/>
        <end position="30"/>
    </location>
</feature>
<dbReference type="EMBL" id="WVUH01000399">
    <property type="protein sequence ID" value="MBO4210068.1"/>
    <property type="molecule type" value="Genomic_DNA"/>
</dbReference>
<gene>
    <name evidence="2" type="ORF">GSF22_29345</name>
</gene>
<accession>A0ABS3VZY3</accession>
<proteinExistence type="predicted"/>
<keyword evidence="1" id="KW-1133">Transmembrane helix</keyword>
<keyword evidence="1" id="KW-0472">Membrane</keyword>
<reference evidence="2 3" key="1">
    <citation type="submission" date="2019-12" db="EMBL/GenBank/DDBJ databases">
        <title>Whole genome sequencing of endophytic Actinobacterium Micromonospora sp. MPMI6T.</title>
        <authorList>
            <person name="Evv R."/>
            <person name="Podile A.R."/>
        </authorList>
    </citation>
    <scope>NUCLEOTIDE SEQUENCE [LARGE SCALE GENOMIC DNA]</scope>
    <source>
        <strain evidence="2 3">MPMI6</strain>
    </source>
</reference>
<organism evidence="2 3">
    <name type="scientific">Micromonospora echinofusca</name>
    <dbReference type="NCBI Taxonomy" id="47858"/>
    <lineage>
        <taxon>Bacteria</taxon>
        <taxon>Bacillati</taxon>
        <taxon>Actinomycetota</taxon>
        <taxon>Actinomycetes</taxon>
        <taxon>Micromonosporales</taxon>
        <taxon>Micromonosporaceae</taxon>
        <taxon>Micromonospora</taxon>
    </lineage>
</organism>
<sequence>MERGTGRRATDLTLAALVVAALAVGGWWWVGNAPGPGREVRVPRPGLELAGELPPGIQLQINAATGEVVGVRPWTDPDWPDRVLPVHPDVVLREVVGLADGANGTWTVPSGPQERLLVQYSCTGSRRNSVRLMVAGRVIRPLTKIVRCDGSFASEYVIGTGGPVTVSVFGRRTDAARLAVQLVRTP</sequence>
<evidence type="ECO:0000313" key="3">
    <source>
        <dbReference type="Proteomes" id="UP000823521"/>
    </source>
</evidence>
<protein>
    <submittedName>
        <fullName evidence="2">Uncharacterized protein</fullName>
    </submittedName>
</protein>
<dbReference type="RefSeq" id="WP_208817179.1">
    <property type="nucleotide sequence ID" value="NZ_WVUH01000399.1"/>
</dbReference>
<keyword evidence="1" id="KW-0812">Transmembrane</keyword>